<dbReference type="Bgee" id="ENSLACG00000011630">
    <property type="expression patterns" value="Expressed in pelvic fin and 6 other cell types or tissues"/>
</dbReference>
<evidence type="ECO:0000256" key="7">
    <source>
        <dbReference type="ARBA" id="ARBA00023183"/>
    </source>
</evidence>
<name>H3AU87_LATCH</name>
<evidence type="ECO:0000313" key="17">
    <source>
        <dbReference type="Proteomes" id="UP000008672"/>
    </source>
</evidence>
<dbReference type="SMART" id="SM00214">
    <property type="entry name" value="VWC"/>
    <property type="match status" value="1"/>
</dbReference>
<dbReference type="PROSITE" id="PS50184">
    <property type="entry name" value="VWFC_2"/>
    <property type="match status" value="1"/>
</dbReference>
<dbReference type="InterPro" id="IPR000867">
    <property type="entry name" value="IGFBP-like"/>
</dbReference>
<dbReference type="Gene3D" id="2.10.70.10">
    <property type="entry name" value="Complement Module, domain 1"/>
    <property type="match status" value="1"/>
</dbReference>
<evidence type="ECO:0000256" key="1">
    <source>
        <dbReference type="ARBA" id="ARBA00004613"/>
    </source>
</evidence>
<dbReference type="InterPro" id="IPR000884">
    <property type="entry name" value="TSP1_rpt"/>
</dbReference>
<dbReference type="GO" id="GO:0010556">
    <property type="term" value="P:regulation of macromolecule biosynthetic process"/>
    <property type="evidence" value="ECO:0007669"/>
    <property type="project" value="UniProtKB-ARBA"/>
</dbReference>
<evidence type="ECO:0000256" key="8">
    <source>
        <dbReference type="ARBA" id="ARBA00039941"/>
    </source>
</evidence>
<comment type="similarity">
    <text evidence="2">Belongs to the CCN family.</text>
</comment>
<dbReference type="GO" id="GO:0031012">
    <property type="term" value="C:extracellular matrix"/>
    <property type="evidence" value="ECO:0007669"/>
    <property type="project" value="TreeGrafter"/>
</dbReference>
<feature type="domain" description="IGFBP N-terminal" evidence="15">
    <location>
        <begin position="22"/>
        <end position="94"/>
    </location>
</feature>
<dbReference type="GO" id="GO:0019838">
    <property type="term" value="F:growth factor binding"/>
    <property type="evidence" value="ECO:0007669"/>
    <property type="project" value="UniProtKB-KW"/>
</dbReference>
<dbReference type="GO" id="GO:0009891">
    <property type="term" value="P:positive regulation of biosynthetic process"/>
    <property type="evidence" value="ECO:0007669"/>
    <property type="project" value="UniProtKB-ARBA"/>
</dbReference>
<dbReference type="GO" id="GO:0007155">
    <property type="term" value="P:cell adhesion"/>
    <property type="evidence" value="ECO:0007669"/>
    <property type="project" value="TreeGrafter"/>
</dbReference>
<dbReference type="PANTHER" id="PTHR11348:SF20">
    <property type="entry name" value="PROTEIN CYR61"/>
    <property type="match status" value="1"/>
</dbReference>
<dbReference type="Ensembl" id="ENSLACT00000013304.1">
    <property type="protein sequence ID" value="ENSLACP00000013208.1"/>
    <property type="gene ID" value="ENSLACG00000011630.1"/>
</dbReference>
<dbReference type="eggNOG" id="ENOG502SI83">
    <property type="taxonomic scope" value="Eukaryota"/>
</dbReference>
<dbReference type="FunFam" id="2.20.100.10:FF:000038">
    <property type="entry name" value="CYR61 isoform 1"/>
    <property type="match status" value="1"/>
</dbReference>
<dbReference type="GO" id="GO:0045597">
    <property type="term" value="P:positive regulation of cell differentiation"/>
    <property type="evidence" value="ECO:0007669"/>
    <property type="project" value="TreeGrafter"/>
</dbReference>
<dbReference type="FunFam" id="2.10.70.10:FF:000015">
    <property type="entry name" value="CYR61 isoform 1"/>
    <property type="match status" value="1"/>
</dbReference>
<dbReference type="PROSITE" id="PS01225">
    <property type="entry name" value="CTCK_2"/>
    <property type="match status" value="1"/>
</dbReference>
<dbReference type="InterPro" id="IPR043973">
    <property type="entry name" value="TSP1_CCN"/>
</dbReference>
<dbReference type="InterPro" id="IPR009030">
    <property type="entry name" value="Growth_fac_rcpt_cys_sf"/>
</dbReference>
<dbReference type="GO" id="GO:2000026">
    <property type="term" value="P:regulation of multicellular organismal development"/>
    <property type="evidence" value="ECO:0007669"/>
    <property type="project" value="UniProtKB-ARBA"/>
</dbReference>
<dbReference type="PROSITE" id="PS51323">
    <property type="entry name" value="IGFBP_N_2"/>
    <property type="match status" value="1"/>
</dbReference>
<dbReference type="Proteomes" id="UP000008672">
    <property type="component" value="Unassembled WGS sequence"/>
</dbReference>
<dbReference type="PANTHER" id="PTHR11348">
    <property type="entry name" value="CONNECTIVE TISSUE GROWTH FACTOR-RELATED"/>
    <property type="match status" value="1"/>
</dbReference>
<feature type="signal peptide" evidence="12">
    <location>
        <begin position="1"/>
        <end position="24"/>
    </location>
</feature>
<dbReference type="GeneTree" id="ENSGT00940000155151"/>
<evidence type="ECO:0000259" key="15">
    <source>
        <dbReference type="PROSITE" id="PS51323"/>
    </source>
</evidence>
<evidence type="ECO:0000256" key="6">
    <source>
        <dbReference type="ARBA" id="ARBA00023157"/>
    </source>
</evidence>
<keyword evidence="17" id="KW-1185">Reference proteome</keyword>
<evidence type="ECO:0000256" key="10">
    <source>
        <dbReference type="ARBA" id="ARBA00042351"/>
    </source>
</evidence>
<dbReference type="SMART" id="SM00209">
    <property type="entry name" value="TSP1"/>
    <property type="match status" value="1"/>
</dbReference>
<dbReference type="SMART" id="SM00041">
    <property type="entry name" value="CT"/>
    <property type="match status" value="1"/>
</dbReference>
<evidence type="ECO:0000313" key="16">
    <source>
        <dbReference type="Ensembl" id="ENSLACP00000013208.1"/>
    </source>
</evidence>
<protein>
    <recommendedName>
        <fullName evidence="8">CCN family member 1</fullName>
    </recommendedName>
    <alternativeName>
        <fullName evidence="10">Cellular communication network factor 1</fullName>
    </alternativeName>
    <alternativeName>
        <fullName evidence="9">Protein CYR61</fullName>
    </alternativeName>
</protein>
<evidence type="ECO:0000256" key="5">
    <source>
        <dbReference type="ARBA" id="ARBA00022729"/>
    </source>
</evidence>
<evidence type="ECO:0000256" key="4">
    <source>
        <dbReference type="ARBA" id="ARBA00022553"/>
    </source>
</evidence>
<dbReference type="InterPro" id="IPR036383">
    <property type="entry name" value="TSP1_rpt_sf"/>
</dbReference>
<proteinExistence type="inferred from homology"/>
<comment type="caution">
    <text evidence="11">Lacks conserved residue(s) required for the propagation of feature annotation.</text>
</comment>
<evidence type="ECO:0000256" key="2">
    <source>
        <dbReference type="ARBA" id="ARBA00008125"/>
    </source>
</evidence>
<dbReference type="SUPFAM" id="SSF57603">
    <property type="entry name" value="FnI-like domain"/>
    <property type="match status" value="1"/>
</dbReference>
<keyword evidence="3" id="KW-0964">Secreted</keyword>
<dbReference type="PIRSF" id="PIRSF036495">
    <property type="entry name" value="IGFBP_rP_CNN"/>
    <property type="match status" value="1"/>
</dbReference>
<dbReference type="PROSITE" id="PS01185">
    <property type="entry name" value="CTCK_1"/>
    <property type="match status" value="1"/>
</dbReference>
<reference evidence="17" key="1">
    <citation type="submission" date="2011-08" db="EMBL/GenBank/DDBJ databases">
        <title>The draft genome of Latimeria chalumnae.</title>
        <authorList>
            <person name="Di Palma F."/>
            <person name="Alfoldi J."/>
            <person name="Johnson J."/>
            <person name="Berlin A."/>
            <person name="Gnerre S."/>
            <person name="Jaffe D."/>
            <person name="MacCallum I."/>
            <person name="Young S."/>
            <person name="Walker B.J."/>
            <person name="Lander E."/>
            <person name="Lindblad-Toh K."/>
        </authorList>
    </citation>
    <scope>NUCLEOTIDE SEQUENCE [LARGE SCALE GENOMIC DNA]</scope>
    <source>
        <strain evidence="17">Wild caught</strain>
    </source>
</reference>
<dbReference type="InterPro" id="IPR001007">
    <property type="entry name" value="VWF_dom"/>
</dbReference>
<gene>
    <name evidence="16" type="primary">LOC102363594</name>
</gene>
<dbReference type="GO" id="GO:0030335">
    <property type="term" value="P:positive regulation of cell migration"/>
    <property type="evidence" value="ECO:0007669"/>
    <property type="project" value="TreeGrafter"/>
</dbReference>
<dbReference type="EMBL" id="AFYH01128315">
    <property type="status" value="NOT_ANNOTATED_CDS"/>
    <property type="molecule type" value="Genomic_DNA"/>
</dbReference>
<dbReference type="GO" id="GO:0005615">
    <property type="term" value="C:extracellular space"/>
    <property type="evidence" value="ECO:0007669"/>
    <property type="project" value="TreeGrafter"/>
</dbReference>
<reference evidence="16" key="3">
    <citation type="submission" date="2025-09" db="UniProtKB">
        <authorList>
            <consortium name="Ensembl"/>
        </authorList>
    </citation>
    <scope>IDENTIFICATION</scope>
</reference>
<comment type="subcellular location">
    <subcellularLocation>
        <location evidence="1">Secreted</location>
    </subcellularLocation>
</comment>
<dbReference type="SMART" id="SM00121">
    <property type="entry name" value="IB"/>
    <property type="match status" value="1"/>
</dbReference>
<dbReference type="Pfam" id="PF19035">
    <property type="entry name" value="TSP1_CCN"/>
    <property type="match status" value="1"/>
</dbReference>
<dbReference type="InterPro" id="IPR006207">
    <property type="entry name" value="Cys_knot_C"/>
</dbReference>
<feature type="domain" description="CTCK" evidence="13">
    <location>
        <begin position="277"/>
        <end position="351"/>
    </location>
</feature>
<organism evidence="16 17">
    <name type="scientific">Latimeria chalumnae</name>
    <name type="common">Coelacanth</name>
    <dbReference type="NCBI Taxonomy" id="7897"/>
    <lineage>
        <taxon>Eukaryota</taxon>
        <taxon>Metazoa</taxon>
        <taxon>Chordata</taxon>
        <taxon>Craniata</taxon>
        <taxon>Vertebrata</taxon>
        <taxon>Euteleostomi</taxon>
        <taxon>Coelacanthiformes</taxon>
        <taxon>Coelacanthidae</taxon>
        <taxon>Latimeria</taxon>
    </lineage>
</organism>
<evidence type="ECO:0000256" key="3">
    <source>
        <dbReference type="ARBA" id="ARBA00022525"/>
    </source>
</evidence>
<evidence type="ECO:0000256" key="12">
    <source>
        <dbReference type="SAM" id="SignalP"/>
    </source>
</evidence>
<dbReference type="OMA" id="KNLPGWR"/>
<dbReference type="EMBL" id="AFYH01128314">
    <property type="status" value="NOT_ANNOTATED_CDS"/>
    <property type="molecule type" value="Genomic_DNA"/>
</dbReference>
<evidence type="ECO:0000259" key="13">
    <source>
        <dbReference type="PROSITE" id="PS01225"/>
    </source>
</evidence>
<reference evidence="16" key="2">
    <citation type="submission" date="2025-08" db="UniProtKB">
        <authorList>
            <consortium name="Ensembl"/>
        </authorList>
    </citation>
    <scope>IDENTIFICATION</scope>
</reference>
<evidence type="ECO:0000259" key="14">
    <source>
        <dbReference type="PROSITE" id="PS50184"/>
    </source>
</evidence>
<dbReference type="Pfam" id="PF00093">
    <property type="entry name" value="VWC"/>
    <property type="match status" value="1"/>
</dbReference>
<dbReference type="Pfam" id="PF00219">
    <property type="entry name" value="IGFBP"/>
    <property type="match status" value="1"/>
</dbReference>
<feature type="domain" description="VWFC" evidence="14">
    <location>
        <begin position="98"/>
        <end position="164"/>
    </location>
</feature>
<feature type="chain" id="PRO_5003580604" description="CCN family member 1" evidence="12">
    <location>
        <begin position="25"/>
        <end position="372"/>
    </location>
</feature>
<dbReference type="Pfam" id="PF00007">
    <property type="entry name" value="Cys_knot"/>
    <property type="match status" value="1"/>
</dbReference>
<dbReference type="InParanoid" id="H3AU87"/>
<dbReference type="PROSITE" id="PS50092">
    <property type="entry name" value="TSP1"/>
    <property type="match status" value="1"/>
</dbReference>
<dbReference type="InterPro" id="IPR012395">
    <property type="entry name" value="IGFBP_CNN"/>
</dbReference>
<keyword evidence="7" id="KW-0340">Growth factor binding</keyword>
<dbReference type="Gene3D" id="2.20.100.10">
    <property type="entry name" value="Thrombospondin type-1 (TSP1) repeat"/>
    <property type="match status" value="1"/>
</dbReference>
<dbReference type="GO" id="GO:0005178">
    <property type="term" value="F:integrin binding"/>
    <property type="evidence" value="ECO:0007669"/>
    <property type="project" value="TreeGrafter"/>
</dbReference>
<evidence type="ECO:0000256" key="9">
    <source>
        <dbReference type="ARBA" id="ARBA00042204"/>
    </source>
</evidence>
<dbReference type="InterPro" id="IPR006208">
    <property type="entry name" value="Glyco_hormone_CN"/>
</dbReference>
<dbReference type="AlphaFoldDB" id="H3AU87"/>
<accession>H3AU87</accession>
<evidence type="ECO:0000256" key="11">
    <source>
        <dbReference type="PROSITE-ProRule" id="PRU00039"/>
    </source>
</evidence>
<dbReference type="PROSITE" id="PS00222">
    <property type="entry name" value="IGFBP_N_1"/>
    <property type="match status" value="1"/>
</dbReference>
<keyword evidence="4" id="KW-0597">Phosphoprotein</keyword>
<dbReference type="GO" id="GO:0007165">
    <property type="term" value="P:signal transduction"/>
    <property type="evidence" value="ECO:0007669"/>
    <property type="project" value="InterPro"/>
</dbReference>
<dbReference type="InterPro" id="IPR050941">
    <property type="entry name" value="CCN"/>
</dbReference>
<dbReference type="GO" id="GO:0051240">
    <property type="term" value="P:positive regulation of multicellular organismal process"/>
    <property type="evidence" value="ECO:0007669"/>
    <property type="project" value="UniProtKB-ARBA"/>
</dbReference>
<dbReference type="SUPFAM" id="SSF82895">
    <property type="entry name" value="TSP-1 type 1 repeat"/>
    <property type="match status" value="1"/>
</dbReference>
<dbReference type="GO" id="GO:0008201">
    <property type="term" value="F:heparin binding"/>
    <property type="evidence" value="ECO:0007669"/>
    <property type="project" value="TreeGrafter"/>
</dbReference>
<dbReference type="InterPro" id="IPR017891">
    <property type="entry name" value="Insulin_GF-bd_Cys-rich_CS"/>
</dbReference>
<dbReference type="SUPFAM" id="SSF57184">
    <property type="entry name" value="Growth factor receptor domain"/>
    <property type="match status" value="1"/>
</dbReference>
<sequence length="372" mass="41730">SFYKMEQTLLIVILSIACFSLVKSGCPTECRCPASPPQCTPGVSLVLDGCGCCKVCARQLNDDCSKTEPCDHHKGLECNFGADPWANRGICRAKLEGRTCEYNGKIYQNGENFQPNCKHQCTCIDGAVGCVPLCPMELALASPDCPKPRLVKIPSQCCERFVCDKQVKKHKGVTFDYVPYPGFHSNELIHLGKHRSMKNLAAISIHPQVLLFVCLYRKKCILQTTEWSQCSKTCGMGVSTRVTNDNPQCKLVKETRLCNIRPCGQSTFTKLKKGRKCTRTRKSKEPIRFSYAGCKSIKKYQPNYCGTCVDGRCCAPLKTRTASVRFRCDDGDTFEKNIMMIQSCKCSLDCSQLNEVVQPYYSLYNDIHKFLE</sequence>
<keyword evidence="5 12" id="KW-0732">Signal</keyword>
<keyword evidence="6" id="KW-1015">Disulfide bond</keyword>